<feature type="region of interest" description="Disordered" evidence="1">
    <location>
        <begin position="109"/>
        <end position="160"/>
    </location>
</feature>
<dbReference type="GO" id="GO:0016491">
    <property type="term" value="F:oxidoreductase activity"/>
    <property type="evidence" value="ECO:0007669"/>
    <property type="project" value="InterPro"/>
</dbReference>
<evidence type="ECO:0000313" key="5">
    <source>
        <dbReference type="WBParaSite" id="HPBE_0000151101-mRNA-1"/>
    </source>
</evidence>
<evidence type="ECO:0000313" key="3">
    <source>
        <dbReference type="EMBL" id="VDO19894.1"/>
    </source>
</evidence>
<evidence type="ECO:0000313" key="4">
    <source>
        <dbReference type="Proteomes" id="UP000050761"/>
    </source>
</evidence>
<dbReference type="InterPro" id="IPR016161">
    <property type="entry name" value="Ald_DH/histidinol_DH"/>
</dbReference>
<organism evidence="4 5">
    <name type="scientific">Heligmosomoides polygyrus</name>
    <name type="common">Parasitic roundworm</name>
    <dbReference type="NCBI Taxonomy" id="6339"/>
    <lineage>
        <taxon>Eukaryota</taxon>
        <taxon>Metazoa</taxon>
        <taxon>Ecdysozoa</taxon>
        <taxon>Nematoda</taxon>
        <taxon>Chromadorea</taxon>
        <taxon>Rhabditida</taxon>
        <taxon>Rhabditina</taxon>
        <taxon>Rhabditomorpha</taxon>
        <taxon>Strongyloidea</taxon>
        <taxon>Heligmosomidae</taxon>
        <taxon>Heligmosomoides</taxon>
    </lineage>
</organism>
<gene>
    <name evidence="3" type="ORF">HPBE_LOCUS1512</name>
</gene>
<dbReference type="Proteomes" id="UP000050761">
    <property type="component" value="Unassembled WGS sequence"/>
</dbReference>
<accession>A0A183F5R9</accession>
<keyword evidence="4" id="KW-1185">Reference proteome</keyword>
<reference evidence="5" key="2">
    <citation type="submission" date="2019-09" db="UniProtKB">
        <authorList>
            <consortium name="WormBaseParasite"/>
        </authorList>
    </citation>
    <scope>IDENTIFICATION</scope>
</reference>
<feature type="compositionally biased region" description="Polar residues" evidence="1">
    <location>
        <begin position="120"/>
        <end position="130"/>
    </location>
</feature>
<dbReference type="InterPro" id="IPR016162">
    <property type="entry name" value="Ald_DH_N"/>
</dbReference>
<sequence>MHGEQRGQLLHRLADLMERDRNILASLESLDSGKPFTTAYDVDLSLSIECIRYYADCACEMGDASVASGPCGELVSADFPEGVVNVIVGYAATVGRALVTHPGLTINAPKETQRAAARSETGQKYTTNSWIDRENSLKGSFSETRLSHPHSRDHRSMDTM</sequence>
<reference evidence="3 4" key="1">
    <citation type="submission" date="2018-11" db="EMBL/GenBank/DDBJ databases">
        <authorList>
            <consortium name="Pathogen Informatics"/>
        </authorList>
    </citation>
    <scope>NUCLEOTIDE SEQUENCE [LARGE SCALE GENOMIC DNA]</scope>
</reference>
<dbReference type="EMBL" id="UZAH01001678">
    <property type="protein sequence ID" value="VDO19894.1"/>
    <property type="molecule type" value="Genomic_DNA"/>
</dbReference>
<dbReference type="AlphaFoldDB" id="A0A183F5R9"/>
<dbReference type="InterPro" id="IPR015590">
    <property type="entry name" value="Aldehyde_DH_dom"/>
</dbReference>
<name>A0A183F5R9_HELPZ</name>
<dbReference type="Pfam" id="PF00171">
    <property type="entry name" value="Aldedh"/>
    <property type="match status" value="1"/>
</dbReference>
<protein>
    <submittedName>
        <fullName evidence="5">Aldedh domain-containing protein</fullName>
    </submittedName>
</protein>
<accession>A0A3P7U6G6</accession>
<evidence type="ECO:0000259" key="2">
    <source>
        <dbReference type="Pfam" id="PF00171"/>
    </source>
</evidence>
<proteinExistence type="predicted"/>
<dbReference type="OrthoDB" id="8933662at2759"/>
<evidence type="ECO:0000256" key="1">
    <source>
        <dbReference type="SAM" id="MobiDB-lite"/>
    </source>
</evidence>
<dbReference type="WBParaSite" id="HPBE_0000151101-mRNA-1">
    <property type="protein sequence ID" value="HPBE_0000151101-mRNA-1"/>
    <property type="gene ID" value="HPBE_0000151101"/>
</dbReference>
<dbReference type="Gene3D" id="3.40.605.10">
    <property type="entry name" value="Aldehyde Dehydrogenase, Chain A, domain 1"/>
    <property type="match status" value="2"/>
</dbReference>
<feature type="domain" description="Aldehyde dehydrogenase" evidence="2">
    <location>
        <begin position="2"/>
        <end position="66"/>
    </location>
</feature>
<dbReference type="SUPFAM" id="SSF53720">
    <property type="entry name" value="ALDH-like"/>
    <property type="match status" value="1"/>
</dbReference>
<dbReference type="PANTHER" id="PTHR11699">
    <property type="entry name" value="ALDEHYDE DEHYDROGENASE-RELATED"/>
    <property type="match status" value="1"/>
</dbReference>